<dbReference type="OrthoDB" id="4892437at2759"/>
<evidence type="ECO:0000313" key="3">
    <source>
        <dbReference type="Proteomes" id="UP000701801"/>
    </source>
</evidence>
<proteinExistence type="predicted"/>
<keyword evidence="1" id="KW-0812">Transmembrane</keyword>
<reference evidence="2" key="1">
    <citation type="submission" date="2021-07" db="EMBL/GenBank/DDBJ databases">
        <authorList>
            <person name="Durling M."/>
        </authorList>
    </citation>
    <scope>NUCLEOTIDE SEQUENCE</scope>
</reference>
<dbReference type="Proteomes" id="UP000701801">
    <property type="component" value="Unassembled WGS sequence"/>
</dbReference>
<gene>
    <name evidence="2" type="ORF">HYALB_00010398</name>
</gene>
<feature type="transmembrane region" description="Helical" evidence="1">
    <location>
        <begin position="29"/>
        <end position="51"/>
    </location>
</feature>
<name>A0A9N9LNE9_9HELO</name>
<organism evidence="2 3">
    <name type="scientific">Hymenoscyphus albidus</name>
    <dbReference type="NCBI Taxonomy" id="595503"/>
    <lineage>
        <taxon>Eukaryota</taxon>
        <taxon>Fungi</taxon>
        <taxon>Dikarya</taxon>
        <taxon>Ascomycota</taxon>
        <taxon>Pezizomycotina</taxon>
        <taxon>Leotiomycetes</taxon>
        <taxon>Helotiales</taxon>
        <taxon>Helotiaceae</taxon>
        <taxon>Hymenoscyphus</taxon>
    </lineage>
</organism>
<keyword evidence="1" id="KW-1133">Transmembrane helix</keyword>
<sequence>MDSVNSIDPAPLRTLNVPEMRVHRQLMRFAIRTVLYMVLAWLALALLWAFLPSPNPERADGNGVDYPTRTLLSGKTLTRVYRTEESRGWGSNYGRSGFALDYQFDPDNLTIRIGQDHILPLFQERETNATEESLEIRLSTAAEHKRAMIEKEVLSLRHEIQKGVLSPGQRPEIRDVERTSELLEKLESCSYLDTSVIKRTKIDKVLKVMSKLPDRASLDDLIIQKRATTLLKEWNMRLTYPQHAGIIARLGDKDGANLPWFRFADAVLLYWWIHKDVVTIPIIAKICKWSQGENDFRNIS</sequence>
<keyword evidence="1" id="KW-0472">Membrane</keyword>
<protein>
    <submittedName>
        <fullName evidence="2">Uncharacterized protein</fullName>
    </submittedName>
</protein>
<dbReference type="InterPro" id="IPR035441">
    <property type="entry name" value="TFIIS/LEDGF_dom_sf"/>
</dbReference>
<dbReference type="Gene3D" id="1.20.930.10">
    <property type="entry name" value="Conserved domain common to transcription factors TFIIS, elongin A, CRSP70"/>
    <property type="match status" value="1"/>
</dbReference>
<dbReference type="AlphaFoldDB" id="A0A9N9LNE9"/>
<evidence type="ECO:0000256" key="1">
    <source>
        <dbReference type="SAM" id="Phobius"/>
    </source>
</evidence>
<accession>A0A9N9LNE9</accession>
<keyword evidence="3" id="KW-1185">Reference proteome</keyword>
<evidence type="ECO:0000313" key="2">
    <source>
        <dbReference type="EMBL" id="CAG8978379.1"/>
    </source>
</evidence>
<dbReference type="EMBL" id="CAJVRM010000254">
    <property type="protein sequence ID" value="CAG8978379.1"/>
    <property type="molecule type" value="Genomic_DNA"/>
</dbReference>
<comment type="caution">
    <text evidence="2">The sequence shown here is derived from an EMBL/GenBank/DDBJ whole genome shotgun (WGS) entry which is preliminary data.</text>
</comment>